<dbReference type="SUPFAM" id="SSF48371">
    <property type="entry name" value="ARM repeat"/>
    <property type="match status" value="1"/>
</dbReference>
<evidence type="ECO:0000256" key="1">
    <source>
        <dbReference type="SAM" id="MobiDB-lite"/>
    </source>
</evidence>
<feature type="compositionally biased region" description="Polar residues" evidence="1">
    <location>
        <begin position="282"/>
        <end position="296"/>
    </location>
</feature>
<dbReference type="InterPro" id="IPR016024">
    <property type="entry name" value="ARM-type_fold"/>
</dbReference>
<dbReference type="Pfam" id="PF16213">
    <property type="entry name" value="DCB"/>
    <property type="match status" value="1"/>
</dbReference>
<feature type="domain" description="Mon2/Sec7/BIG1-like dimerisation and cyclophilin-binding" evidence="2">
    <location>
        <begin position="130"/>
        <end position="265"/>
    </location>
</feature>
<evidence type="ECO:0000313" key="4">
    <source>
        <dbReference type="Proteomes" id="UP000323506"/>
    </source>
</evidence>
<protein>
    <recommendedName>
        <fullName evidence="2">Mon2/Sec7/BIG1-like dimerisation and cyclophilin-binding domain-containing protein</fullName>
    </recommendedName>
</protein>
<evidence type="ECO:0000313" key="3">
    <source>
        <dbReference type="EMBL" id="TYH08487.1"/>
    </source>
</evidence>
<sequence length="296" mass="30820">MAAGGFVSRAFESMLKECAGKKYPDLQKAIQTYLDSPKQTNQHSSSSEQNQAAAASAGDGSSGEAETVAGDGSSGETETVAGKTGTEPDGSSSVPQSAGDTEHVSKPTGASGTTIITALANAGYTLEGAEVELVLNPLRLAFESKNLKILEPALDCLHKLIAYDHLEGDPGLDGGKNVPLFTDILNMVCSCVDNSSPDSTILQVLKVLLTAVASAKFRVHGEPLLGVIRVCYNIALHSKSPVNQATSKAMLTQMISIIFRRMEADPVSTSSNSSDHTKAASVENSTSKAEEASSND</sequence>
<dbReference type="GO" id="GO:0005802">
    <property type="term" value="C:trans-Golgi network"/>
    <property type="evidence" value="ECO:0007669"/>
    <property type="project" value="TreeGrafter"/>
</dbReference>
<dbReference type="PANTHER" id="PTHR10663">
    <property type="entry name" value="GUANYL-NUCLEOTIDE EXCHANGE FACTOR"/>
    <property type="match status" value="1"/>
</dbReference>
<feature type="compositionally biased region" description="Low complexity" evidence="1">
    <location>
        <begin position="42"/>
        <end position="66"/>
    </location>
</feature>
<accession>A0A5D2FQZ6</accession>
<gene>
    <name evidence="3" type="ORF">ES288_A07G019300v1</name>
</gene>
<feature type="region of interest" description="Disordered" evidence="1">
    <location>
        <begin position="33"/>
        <end position="110"/>
    </location>
</feature>
<reference evidence="3 4" key="1">
    <citation type="submission" date="2019-06" db="EMBL/GenBank/DDBJ databases">
        <title>WGS assembly of Gossypium darwinii.</title>
        <authorList>
            <person name="Chen Z.J."/>
            <person name="Sreedasyam A."/>
            <person name="Ando A."/>
            <person name="Song Q."/>
            <person name="De L."/>
            <person name="Hulse-Kemp A."/>
            <person name="Ding M."/>
            <person name="Ye W."/>
            <person name="Kirkbride R."/>
            <person name="Jenkins J."/>
            <person name="Plott C."/>
            <person name="Lovell J."/>
            <person name="Lin Y.-M."/>
            <person name="Vaughn R."/>
            <person name="Liu B."/>
            <person name="Li W."/>
            <person name="Simpson S."/>
            <person name="Scheffler B."/>
            <person name="Saski C."/>
            <person name="Grover C."/>
            <person name="Hu G."/>
            <person name="Conover J."/>
            <person name="Carlson J."/>
            <person name="Shu S."/>
            <person name="Boston L."/>
            <person name="Williams M."/>
            <person name="Peterson D."/>
            <person name="Mcgee K."/>
            <person name="Jones D."/>
            <person name="Wendel J."/>
            <person name="Stelly D."/>
            <person name="Grimwood J."/>
            <person name="Schmutz J."/>
        </authorList>
    </citation>
    <scope>NUCLEOTIDE SEQUENCE [LARGE SCALE GENOMIC DNA]</scope>
    <source>
        <strain evidence="3">1808015.09</strain>
    </source>
</reference>
<feature type="region of interest" description="Disordered" evidence="1">
    <location>
        <begin position="266"/>
        <end position="296"/>
    </location>
</feature>
<dbReference type="PANTHER" id="PTHR10663:SF312">
    <property type="entry name" value="BREFELDIN A-INHIBITED GUANINE NUCLEOTIDE-EXCHANGE PROTEIN 5"/>
    <property type="match status" value="1"/>
</dbReference>
<dbReference type="AlphaFoldDB" id="A0A5D2FQZ6"/>
<dbReference type="Proteomes" id="UP000323506">
    <property type="component" value="Chromosome A07"/>
</dbReference>
<evidence type="ECO:0000259" key="2">
    <source>
        <dbReference type="Pfam" id="PF16213"/>
    </source>
</evidence>
<name>A0A5D2FQZ6_GOSDA</name>
<feature type="compositionally biased region" description="Polar residues" evidence="1">
    <location>
        <begin position="89"/>
        <end position="99"/>
    </location>
</feature>
<organism evidence="3 4">
    <name type="scientific">Gossypium darwinii</name>
    <name type="common">Darwin's cotton</name>
    <name type="synonym">Gossypium barbadense var. darwinii</name>
    <dbReference type="NCBI Taxonomy" id="34276"/>
    <lineage>
        <taxon>Eukaryota</taxon>
        <taxon>Viridiplantae</taxon>
        <taxon>Streptophyta</taxon>
        <taxon>Embryophyta</taxon>
        <taxon>Tracheophyta</taxon>
        <taxon>Spermatophyta</taxon>
        <taxon>Magnoliopsida</taxon>
        <taxon>eudicotyledons</taxon>
        <taxon>Gunneridae</taxon>
        <taxon>Pentapetalae</taxon>
        <taxon>rosids</taxon>
        <taxon>malvids</taxon>
        <taxon>Malvales</taxon>
        <taxon>Malvaceae</taxon>
        <taxon>Malvoideae</taxon>
        <taxon>Gossypium</taxon>
    </lineage>
</organism>
<dbReference type="EMBL" id="CM017694">
    <property type="protein sequence ID" value="TYH08487.1"/>
    <property type="molecule type" value="Genomic_DNA"/>
</dbReference>
<proteinExistence type="predicted"/>
<dbReference type="InterPro" id="IPR032629">
    <property type="entry name" value="DCB_dom"/>
</dbReference>
<keyword evidence="4" id="KW-1185">Reference proteome</keyword>